<dbReference type="STRING" id="1149755.A0A2J6R6C3"/>
<evidence type="ECO:0000259" key="10">
    <source>
        <dbReference type="Pfam" id="PF13844"/>
    </source>
</evidence>
<name>A0A2J6R6C3_HYAVF</name>
<feature type="repeat" description="TPR" evidence="8">
    <location>
        <begin position="948"/>
        <end position="981"/>
    </location>
</feature>
<feature type="repeat" description="TPR" evidence="8">
    <location>
        <begin position="914"/>
        <end position="947"/>
    </location>
</feature>
<evidence type="ECO:0000256" key="6">
    <source>
        <dbReference type="ARBA" id="ARBA00022737"/>
    </source>
</evidence>
<dbReference type="GO" id="GO:0097363">
    <property type="term" value="F:protein O-acetylglucosaminyltransferase activity"/>
    <property type="evidence" value="ECO:0007669"/>
    <property type="project" value="UniProtKB-EC"/>
</dbReference>
<feature type="compositionally biased region" description="Basic and acidic residues" evidence="9">
    <location>
        <begin position="662"/>
        <end position="674"/>
    </location>
</feature>
<feature type="region of interest" description="Disordered" evidence="9">
    <location>
        <begin position="391"/>
        <end position="434"/>
    </location>
</feature>
<feature type="compositionally biased region" description="Polar residues" evidence="9">
    <location>
        <begin position="396"/>
        <end position="409"/>
    </location>
</feature>
<dbReference type="Pfam" id="PF13432">
    <property type="entry name" value="TPR_16"/>
    <property type="match status" value="1"/>
</dbReference>
<evidence type="ECO:0000256" key="1">
    <source>
        <dbReference type="ARBA" id="ARBA00004922"/>
    </source>
</evidence>
<keyword evidence="5 11" id="KW-0808">Transferase</keyword>
<dbReference type="PROSITE" id="PS50005">
    <property type="entry name" value="TPR"/>
    <property type="match status" value="3"/>
</dbReference>
<feature type="repeat" description="TPR" evidence="8">
    <location>
        <begin position="522"/>
        <end position="555"/>
    </location>
</feature>
<feature type="region of interest" description="Disordered" evidence="9">
    <location>
        <begin position="136"/>
        <end position="165"/>
    </location>
</feature>
<dbReference type="FunFam" id="1.25.40.10:FF:000180">
    <property type="entry name" value="Related to UDP-N-acetylglucosaminyltransferase"/>
    <property type="match status" value="1"/>
</dbReference>
<proteinExistence type="inferred from homology"/>
<dbReference type="Gene3D" id="1.25.40.10">
    <property type="entry name" value="Tetratricopeptide repeat domain"/>
    <property type="match status" value="3"/>
</dbReference>
<feature type="compositionally biased region" description="Polar residues" evidence="9">
    <location>
        <begin position="136"/>
        <end position="145"/>
    </location>
</feature>
<dbReference type="SMART" id="SM00028">
    <property type="entry name" value="TPR"/>
    <property type="match status" value="5"/>
</dbReference>
<dbReference type="EMBL" id="KZ613954">
    <property type="protein sequence ID" value="PMD34039.1"/>
    <property type="molecule type" value="Genomic_DNA"/>
</dbReference>
<dbReference type="FunFam" id="1.25.40.10:FF:000552">
    <property type="entry name" value="UDP-N-acetylglucosaminyltransferase (AFU_orthologue AFUA_1G03380)"/>
    <property type="match status" value="1"/>
</dbReference>
<dbReference type="SUPFAM" id="SSF48452">
    <property type="entry name" value="TPR-like"/>
    <property type="match status" value="1"/>
</dbReference>
<dbReference type="FunFam" id="3.40.50.11380:FF:000004">
    <property type="entry name" value="UDP-N-acetylglucosaminyltransferase (AFU_orthologue AFUA_1G03380)"/>
    <property type="match status" value="1"/>
</dbReference>
<protein>
    <recommendedName>
        <fullName evidence="3">protein O-GlcNAc transferase</fullName>
        <ecNumber evidence="3">2.4.1.255</ecNumber>
    </recommendedName>
</protein>
<feature type="domain" description="O-GlcNAc transferase C-terminal" evidence="10">
    <location>
        <begin position="1148"/>
        <end position="1331"/>
    </location>
</feature>
<dbReference type="InterPro" id="IPR011990">
    <property type="entry name" value="TPR-like_helical_dom_sf"/>
</dbReference>
<dbReference type="FunFam" id="3.40.50.2000:FF:000110">
    <property type="entry name" value="UDP-N-acetylglucosaminyltransferase protein"/>
    <property type="match status" value="1"/>
</dbReference>
<feature type="region of interest" description="Disordered" evidence="9">
    <location>
        <begin position="1"/>
        <end position="107"/>
    </location>
</feature>
<keyword evidence="6" id="KW-0677">Repeat</keyword>
<feature type="region of interest" description="Disordered" evidence="9">
    <location>
        <begin position="449"/>
        <end position="486"/>
    </location>
</feature>
<dbReference type="EC" id="2.4.1.255" evidence="3"/>
<sequence>MIPQLAHHPRHLSQQFGNPRFATPPFEPLPSPRRADRPTPLPFRSSRNLTDPSSLAPPQRAYPVENYGGQRPSFGRGASGGHGFGGQYHDPSEHMLRRKTPNGTLAAGYDGTPVQWSSKAPALKHVVLPIAVTSTDQSDGYSASAENDLRNRRRSGGSRWHSQQQVTQLGRLNALDGGMQMSNDPLSWSQLPPISGPSQSVWDHIRAHPAATYYPNNDIQIPTVLQPAYQPSPGPTASNDGGLYGPYWPDGKFVPYRPAAFREQGYHNSNNIYDFSQRAETHVNAPVEQLSPFRRQSSFNGQAPKRPGYIPLTSTDNVPRYLEDRFSNLPQTYSTFPNATIPSPLSLSEGSRTPIAQSAIRPSNPRFKEKTLSWAHSIYVDLLAFLHQSKKENRQSRQSHGFRTYSKNSIYPKPPRQPASYSGSPSWGDFDAGETGGMNISSNVNSIVTSDRAAGNGNPPSWQATQCQPESRYHGRSSNQDIPHYMSPFQASQSHASSPLSKAKEALDMLTTLCDQSGWCWIDGMLLGGCLAYGLEEYHKALDWYSKIIALDPKHVEAISNLAATLLCLNRREEAEHHWLQSVKLRPSYFEAVEHLIGLLCGDHRGNEAVNIIEFVERSLRLPRSDDSQDYFSETSSNADRDSCASSETVALDYDAEGDRLFRSPHSRDSEDHSPQAGFGSSGFSVPASENGRILALVHAKGNMLYALGDVDGASKAFEDAVLISTGRSFRGIQDLIRRIIDVLSLDGINPLRTDFRSQSTRSAPLLLPPDKALQTANLVFAKNGDLPGLRHVPDGIAKRAATSTTSNSLLSLAKIFQDAMSNSSSRQRISRMPTGVGDILALYYLSLSLQPSPSTANNVGILLAGIQQAPGHRHHIHRGSSAHPAIPGVVPGSGVALALAYYNYGLNLDSRHAHIYTNLGSLLKDIGQLAAAITMYEKAVSCDSSFDIALANLANAVKDQGRTSDAIEYYRRAVASSPDFAEAVCGLANALNSVCDWAGRGGVIVDGGKQDRWHVDETGMITDARSNGHGGGWMKRVVDIVAKQLKDGSTWGRGTLQDTILNDFLHQLEVADSGGLWTSEKRSNMQATLVGWAGQRWEGARIVRMIERAIKRAMHRWYYDKHVNKRDLPSSLYPRPLLPSNLTVPSAPTVLPFHTFTCPLSAKDIRMISQRNALRISCSTLRAPWMQGAVFPPPSPPKPHLNIGYVSSDFNNHPLAHLMQSVFGFHDISRAKAFCYATTASDNSIHRQQIEREAPVFRDASSWSADRLVHQIIEDGIHILVNLNGYTRGARNEIFAARPAPIQMSFMGFAGTLGAEWCDYILADETAIPPDTLRPWRRNIDIEDQLLDQQSHEEDDWIYSENIIFCRDTFFCCDHAQSEPRENQGSWEDEQSRRWKMRKELFPSLSDDAIILGNFNQLYKIEPTTFRTWLRILDKVPKAILWLLRFPDLGESNLKRTALEWAGEGVASRIWFTDVAPKHQHISRARVCDLFLDTPECNAHTTAADILWSSTPLLTLPRYKYKMCSRMAASILKGALPKTEEGRQAATELIANDDDQYEEFAIKLASEFCYKIHPSGHGEGIGRLGELRKILFNSRWTCALFDTRRWVSDLESAYEEAWRRWVANEGGDIYL</sequence>
<feature type="compositionally biased region" description="Polar residues" evidence="9">
    <location>
        <begin position="458"/>
        <end position="469"/>
    </location>
</feature>
<evidence type="ECO:0000256" key="8">
    <source>
        <dbReference type="PROSITE-ProRule" id="PRU00339"/>
    </source>
</evidence>
<dbReference type="Gene3D" id="3.40.50.11380">
    <property type="match status" value="1"/>
</dbReference>
<evidence type="ECO:0000256" key="9">
    <source>
        <dbReference type="SAM" id="MobiDB-lite"/>
    </source>
</evidence>
<dbReference type="PANTHER" id="PTHR44998">
    <property type="match status" value="1"/>
</dbReference>
<evidence type="ECO:0000313" key="11">
    <source>
        <dbReference type="EMBL" id="PMD34039.1"/>
    </source>
</evidence>
<dbReference type="OrthoDB" id="421121at2759"/>
<dbReference type="Proteomes" id="UP000235786">
    <property type="component" value="Unassembled WGS sequence"/>
</dbReference>
<evidence type="ECO:0000256" key="4">
    <source>
        <dbReference type="ARBA" id="ARBA00022676"/>
    </source>
</evidence>
<dbReference type="InterPro" id="IPR029489">
    <property type="entry name" value="OGT/SEC/SPY_C"/>
</dbReference>
<evidence type="ECO:0000313" key="12">
    <source>
        <dbReference type="Proteomes" id="UP000235786"/>
    </source>
</evidence>
<keyword evidence="7 8" id="KW-0802">TPR repeat</keyword>
<evidence type="ECO:0000256" key="3">
    <source>
        <dbReference type="ARBA" id="ARBA00011970"/>
    </source>
</evidence>
<evidence type="ECO:0000256" key="2">
    <source>
        <dbReference type="ARBA" id="ARBA00005386"/>
    </source>
</evidence>
<dbReference type="Pfam" id="PF13181">
    <property type="entry name" value="TPR_8"/>
    <property type="match status" value="1"/>
</dbReference>
<evidence type="ECO:0000256" key="5">
    <source>
        <dbReference type="ARBA" id="ARBA00022679"/>
    </source>
</evidence>
<keyword evidence="12" id="KW-1185">Reference proteome</keyword>
<dbReference type="PANTHER" id="PTHR44998:SF1">
    <property type="entry name" value="UDP-N-ACETYLGLUCOSAMINE--PEPTIDE N-ACETYLGLUCOSAMINYLTRANSFERASE 110 KDA SUBUNIT"/>
    <property type="match status" value="1"/>
</dbReference>
<feature type="region of interest" description="Disordered" evidence="9">
    <location>
        <begin position="662"/>
        <end position="682"/>
    </location>
</feature>
<feature type="compositionally biased region" description="Gly residues" evidence="9">
    <location>
        <begin position="77"/>
        <end position="86"/>
    </location>
</feature>
<evidence type="ECO:0000256" key="7">
    <source>
        <dbReference type="ARBA" id="ARBA00022803"/>
    </source>
</evidence>
<comment type="pathway">
    <text evidence="1">Protein modification; protein glycosylation.</text>
</comment>
<reference evidence="11 12" key="1">
    <citation type="submission" date="2016-04" db="EMBL/GenBank/DDBJ databases">
        <title>A degradative enzymes factory behind the ericoid mycorrhizal symbiosis.</title>
        <authorList>
            <consortium name="DOE Joint Genome Institute"/>
            <person name="Martino E."/>
            <person name="Morin E."/>
            <person name="Grelet G."/>
            <person name="Kuo A."/>
            <person name="Kohler A."/>
            <person name="Daghino S."/>
            <person name="Barry K."/>
            <person name="Choi C."/>
            <person name="Cichocki N."/>
            <person name="Clum A."/>
            <person name="Copeland A."/>
            <person name="Hainaut M."/>
            <person name="Haridas S."/>
            <person name="Labutti K."/>
            <person name="Lindquist E."/>
            <person name="Lipzen A."/>
            <person name="Khouja H.-R."/>
            <person name="Murat C."/>
            <person name="Ohm R."/>
            <person name="Olson A."/>
            <person name="Spatafora J."/>
            <person name="Veneault-Fourrey C."/>
            <person name="Henrissat B."/>
            <person name="Grigoriev I."/>
            <person name="Martin F."/>
            <person name="Perotto S."/>
        </authorList>
    </citation>
    <scope>NUCLEOTIDE SEQUENCE [LARGE SCALE GENOMIC DNA]</scope>
    <source>
        <strain evidence="11 12">F</strain>
    </source>
</reference>
<keyword evidence="4" id="KW-0328">Glycosyltransferase</keyword>
<comment type="similarity">
    <text evidence="2">Belongs to the glycosyltransferase 41 family. O-GlcNAc transferase subfamily.</text>
</comment>
<dbReference type="Pfam" id="PF13844">
    <property type="entry name" value="Glyco_transf_41"/>
    <property type="match status" value="2"/>
</dbReference>
<accession>A0A2J6R6C3</accession>
<dbReference type="InterPro" id="IPR019734">
    <property type="entry name" value="TPR_rpt"/>
</dbReference>
<dbReference type="GO" id="GO:0006493">
    <property type="term" value="P:protein O-linked glycosylation"/>
    <property type="evidence" value="ECO:0007669"/>
    <property type="project" value="TreeGrafter"/>
</dbReference>
<feature type="domain" description="O-GlcNAc transferase C-terminal" evidence="10">
    <location>
        <begin position="1405"/>
        <end position="1611"/>
    </location>
</feature>
<gene>
    <name evidence="11" type="ORF">L207DRAFT_517267</name>
</gene>
<organism evidence="11 12">
    <name type="scientific">Hyaloscypha variabilis (strain UAMH 11265 / GT02V1 / F)</name>
    <name type="common">Meliniomyces variabilis</name>
    <dbReference type="NCBI Taxonomy" id="1149755"/>
    <lineage>
        <taxon>Eukaryota</taxon>
        <taxon>Fungi</taxon>
        <taxon>Dikarya</taxon>
        <taxon>Ascomycota</taxon>
        <taxon>Pezizomycotina</taxon>
        <taxon>Leotiomycetes</taxon>
        <taxon>Helotiales</taxon>
        <taxon>Hyaloscyphaceae</taxon>
        <taxon>Hyaloscypha</taxon>
        <taxon>Hyaloscypha variabilis</taxon>
    </lineage>
</organism>
<dbReference type="Gene3D" id="3.40.50.2000">
    <property type="entry name" value="Glycogen Phosphorylase B"/>
    <property type="match status" value="1"/>
</dbReference>